<name>A0A381XA68_9ZZZZ</name>
<evidence type="ECO:0000313" key="2">
    <source>
        <dbReference type="EMBL" id="SVA61381.1"/>
    </source>
</evidence>
<evidence type="ECO:0000256" key="1">
    <source>
        <dbReference type="SAM" id="MobiDB-lite"/>
    </source>
</evidence>
<feature type="region of interest" description="Disordered" evidence="1">
    <location>
        <begin position="1"/>
        <end position="60"/>
    </location>
</feature>
<reference evidence="2" key="1">
    <citation type="submission" date="2018-05" db="EMBL/GenBank/DDBJ databases">
        <authorList>
            <person name="Lanie J.A."/>
            <person name="Ng W.-L."/>
            <person name="Kazmierczak K.M."/>
            <person name="Andrzejewski T.M."/>
            <person name="Davidsen T.M."/>
            <person name="Wayne K.J."/>
            <person name="Tettelin H."/>
            <person name="Glass J.I."/>
            <person name="Rusch D."/>
            <person name="Podicherti R."/>
            <person name="Tsui H.-C.T."/>
            <person name="Winkler M.E."/>
        </authorList>
    </citation>
    <scope>NUCLEOTIDE SEQUENCE</scope>
</reference>
<accession>A0A381XA68</accession>
<feature type="non-terminal residue" evidence="2">
    <location>
        <position position="1"/>
    </location>
</feature>
<proteinExistence type="predicted"/>
<feature type="non-terminal residue" evidence="2">
    <location>
        <position position="60"/>
    </location>
</feature>
<dbReference type="AlphaFoldDB" id="A0A381XA68"/>
<gene>
    <name evidence="2" type="ORF">METZ01_LOCUS114235</name>
</gene>
<protein>
    <submittedName>
        <fullName evidence="2">Uncharacterized protein</fullName>
    </submittedName>
</protein>
<organism evidence="2">
    <name type="scientific">marine metagenome</name>
    <dbReference type="NCBI Taxonomy" id="408172"/>
    <lineage>
        <taxon>unclassified sequences</taxon>
        <taxon>metagenomes</taxon>
        <taxon>ecological metagenomes</taxon>
    </lineage>
</organism>
<feature type="compositionally biased region" description="Basic and acidic residues" evidence="1">
    <location>
        <begin position="44"/>
        <end position="60"/>
    </location>
</feature>
<sequence length="60" mass="6749">VKNSLCRDSLTFSIPPGEYRKQPEYTGKGPDYTSDGGKKIFAADARHDKKKSRDEETNQS</sequence>
<dbReference type="EMBL" id="UINC01014382">
    <property type="protein sequence ID" value="SVA61381.1"/>
    <property type="molecule type" value="Genomic_DNA"/>
</dbReference>